<evidence type="ECO:0000256" key="5">
    <source>
        <dbReference type="ARBA" id="ARBA00022692"/>
    </source>
</evidence>
<evidence type="ECO:0000256" key="13">
    <source>
        <dbReference type="ARBA" id="ARBA00023136"/>
    </source>
</evidence>
<evidence type="ECO:0000256" key="9">
    <source>
        <dbReference type="ARBA" id="ARBA00022982"/>
    </source>
</evidence>
<keyword evidence="9" id="KW-0249">Electron transport</keyword>
<protein>
    <recommendedName>
        <fullName evidence="3">plastoquinol--plastocyanin reductase</fullName>
        <ecNumber evidence="3">7.1.1.6</ecNumber>
    </recommendedName>
</protein>
<gene>
    <name evidence="18" type="ORF">DUNSADRAFT_10663</name>
</gene>
<dbReference type="Pfam" id="PF25471">
    <property type="entry name" value="TM_PetC"/>
    <property type="match status" value="1"/>
</dbReference>
<dbReference type="CDD" id="cd03471">
    <property type="entry name" value="Rieske_cytochrome_b6f"/>
    <property type="match status" value="1"/>
</dbReference>
<dbReference type="NCBIfam" id="NF010001">
    <property type="entry name" value="PRK13474.1"/>
    <property type="match status" value="1"/>
</dbReference>
<evidence type="ECO:0000256" key="14">
    <source>
        <dbReference type="ARBA" id="ARBA00023157"/>
    </source>
</evidence>
<evidence type="ECO:0000256" key="11">
    <source>
        <dbReference type="ARBA" id="ARBA00023004"/>
    </source>
</evidence>
<feature type="domain" description="Rieske" evidence="17">
    <location>
        <begin position="120"/>
        <end position="218"/>
    </location>
</feature>
<keyword evidence="12" id="KW-0411">Iron-sulfur</keyword>
<dbReference type="EC" id="7.1.1.6" evidence="3"/>
<evidence type="ECO:0000256" key="16">
    <source>
        <dbReference type="ARBA" id="ARBA00047828"/>
    </source>
</evidence>
<keyword evidence="4" id="KW-0813">Transport</keyword>
<evidence type="ECO:0000256" key="4">
    <source>
        <dbReference type="ARBA" id="ARBA00022448"/>
    </source>
</evidence>
<keyword evidence="5" id="KW-0812">Transmembrane</keyword>
<evidence type="ECO:0000256" key="10">
    <source>
        <dbReference type="ARBA" id="ARBA00022989"/>
    </source>
</evidence>
<evidence type="ECO:0000256" key="15">
    <source>
        <dbReference type="ARBA" id="ARBA00034078"/>
    </source>
</evidence>
<comment type="catalytic activity">
    <reaction evidence="16">
        <text>2 oxidized [plastocyanin] + a plastoquinol + 2 H(+)(in) = 2 reduced [plastocyanin] + a plastoquinone + 4 H(+)(out)</text>
        <dbReference type="Rhea" id="RHEA:22148"/>
        <dbReference type="Rhea" id="RHEA-COMP:9561"/>
        <dbReference type="Rhea" id="RHEA-COMP:9562"/>
        <dbReference type="Rhea" id="RHEA-COMP:10039"/>
        <dbReference type="Rhea" id="RHEA-COMP:10040"/>
        <dbReference type="ChEBI" id="CHEBI:15378"/>
        <dbReference type="ChEBI" id="CHEBI:17757"/>
        <dbReference type="ChEBI" id="CHEBI:29036"/>
        <dbReference type="ChEBI" id="CHEBI:49552"/>
        <dbReference type="ChEBI" id="CHEBI:62192"/>
        <dbReference type="EC" id="7.1.1.6"/>
    </reaction>
</comment>
<comment type="subcellular location">
    <subcellularLocation>
        <location evidence="1">Membrane</location>
        <topology evidence="1">Single-pass membrane protein</topology>
    </subcellularLocation>
</comment>
<dbReference type="Proteomes" id="UP000815325">
    <property type="component" value="Unassembled WGS sequence"/>
</dbReference>
<keyword evidence="6" id="KW-0001">2Fe-2S</keyword>
<keyword evidence="19" id="KW-1185">Reference proteome</keyword>
<evidence type="ECO:0000259" key="17">
    <source>
        <dbReference type="PROSITE" id="PS51296"/>
    </source>
</evidence>
<evidence type="ECO:0000256" key="1">
    <source>
        <dbReference type="ARBA" id="ARBA00004167"/>
    </source>
</evidence>
<comment type="cofactor">
    <cofactor evidence="15">
        <name>[2Fe-2S] cluster</name>
        <dbReference type="ChEBI" id="CHEBI:190135"/>
    </cofactor>
</comment>
<accession>A0ABQ7GEW0</accession>
<proteinExistence type="inferred from homology"/>
<name>A0ABQ7GEW0_DUNSA</name>
<keyword evidence="7" id="KW-0479">Metal-binding</keyword>
<evidence type="ECO:0000256" key="7">
    <source>
        <dbReference type="ARBA" id="ARBA00022723"/>
    </source>
</evidence>
<dbReference type="SUPFAM" id="SSF50022">
    <property type="entry name" value="ISP domain"/>
    <property type="match status" value="1"/>
</dbReference>
<keyword evidence="13" id="KW-0472">Membrane</keyword>
<dbReference type="EMBL" id="MU069828">
    <property type="protein sequence ID" value="KAF5833144.1"/>
    <property type="molecule type" value="Genomic_DNA"/>
</dbReference>
<dbReference type="PANTHER" id="PTHR10134">
    <property type="entry name" value="CYTOCHROME B-C1 COMPLEX SUBUNIT RIESKE, MITOCHONDRIAL"/>
    <property type="match status" value="1"/>
</dbReference>
<evidence type="ECO:0000256" key="2">
    <source>
        <dbReference type="ARBA" id="ARBA00010651"/>
    </source>
</evidence>
<evidence type="ECO:0000256" key="6">
    <source>
        <dbReference type="ARBA" id="ARBA00022714"/>
    </source>
</evidence>
<dbReference type="InterPro" id="IPR017941">
    <property type="entry name" value="Rieske_2Fe-2S"/>
</dbReference>
<dbReference type="Pfam" id="PF00355">
    <property type="entry name" value="Rieske"/>
    <property type="match status" value="1"/>
</dbReference>
<dbReference type="InterPro" id="IPR036922">
    <property type="entry name" value="Rieske_2Fe-2S_sf"/>
</dbReference>
<evidence type="ECO:0000313" key="19">
    <source>
        <dbReference type="Proteomes" id="UP000815325"/>
    </source>
</evidence>
<dbReference type="PRINTS" id="PR00162">
    <property type="entry name" value="RIESKE"/>
</dbReference>
<sequence length="236" mass="25306">MANMTMQMCKGMNPSLRASQRSSFVPAQPHATIPPALNRVARGGASRRNLPVCSASDMQAQWEMPDVEKRKTMNNVLLAGVALPTASLAGPFLKFLYPPGGGGENKPQAARDILGADIKAADWLKAHPQPGAHDLTQGLKGDPTYLITSPDGASLMSYGLNAVCTHLGCVVPWVPAENQFICPCHNSHYNNEGKVLRGPAPLPLALAHVDVGDSGTVLFSPWTETDFRTNTDPWWA</sequence>
<reference evidence="18" key="1">
    <citation type="submission" date="2017-08" db="EMBL/GenBank/DDBJ databases">
        <authorList>
            <person name="Polle J.E."/>
            <person name="Barry K."/>
            <person name="Cushman J."/>
            <person name="Schmutz J."/>
            <person name="Tran D."/>
            <person name="Hathwaick L.T."/>
            <person name="Yim W.C."/>
            <person name="Jenkins J."/>
            <person name="Mckie-Krisberg Z.M."/>
            <person name="Prochnik S."/>
            <person name="Lindquist E."/>
            <person name="Dockter R.B."/>
            <person name="Adam C."/>
            <person name="Molina H."/>
            <person name="Bunkerborg J."/>
            <person name="Jin E."/>
            <person name="Buchheim M."/>
            <person name="Magnuson J."/>
        </authorList>
    </citation>
    <scope>NUCLEOTIDE SEQUENCE</scope>
    <source>
        <strain evidence="18">CCAP 19/18</strain>
    </source>
</reference>
<evidence type="ECO:0000256" key="3">
    <source>
        <dbReference type="ARBA" id="ARBA00012952"/>
    </source>
</evidence>
<dbReference type="InterPro" id="IPR005805">
    <property type="entry name" value="Rieske_Fe-S_prot_C"/>
</dbReference>
<evidence type="ECO:0000313" key="18">
    <source>
        <dbReference type="EMBL" id="KAF5833144.1"/>
    </source>
</evidence>
<dbReference type="Gene3D" id="1.20.5.700">
    <property type="entry name" value="Single helix bin"/>
    <property type="match status" value="1"/>
</dbReference>
<dbReference type="InterPro" id="IPR057415">
    <property type="entry name" value="TM_PetC"/>
</dbReference>
<keyword evidence="10" id="KW-1133">Transmembrane helix</keyword>
<evidence type="ECO:0000256" key="12">
    <source>
        <dbReference type="ARBA" id="ARBA00023014"/>
    </source>
</evidence>
<keyword evidence="14" id="KW-1015">Disulfide bond</keyword>
<keyword evidence="11" id="KW-0408">Iron</keyword>
<dbReference type="InterPro" id="IPR014349">
    <property type="entry name" value="Rieske_Fe-S_prot"/>
</dbReference>
<dbReference type="PROSITE" id="PS51296">
    <property type="entry name" value="RIESKE"/>
    <property type="match status" value="1"/>
</dbReference>
<dbReference type="Gene3D" id="2.102.10.10">
    <property type="entry name" value="Rieske [2Fe-2S] iron-sulphur domain"/>
    <property type="match status" value="1"/>
</dbReference>
<comment type="caution">
    <text evidence="18">The sequence shown here is derived from an EMBL/GenBank/DDBJ whole genome shotgun (WGS) entry which is preliminary data.</text>
</comment>
<keyword evidence="8" id="KW-1278">Translocase</keyword>
<organism evidence="18 19">
    <name type="scientific">Dunaliella salina</name>
    <name type="common">Green alga</name>
    <name type="synonym">Protococcus salinus</name>
    <dbReference type="NCBI Taxonomy" id="3046"/>
    <lineage>
        <taxon>Eukaryota</taxon>
        <taxon>Viridiplantae</taxon>
        <taxon>Chlorophyta</taxon>
        <taxon>core chlorophytes</taxon>
        <taxon>Chlorophyceae</taxon>
        <taxon>CS clade</taxon>
        <taxon>Chlamydomonadales</taxon>
        <taxon>Dunaliellaceae</taxon>
        <taxon>Dunaliella</taxon>
    </lineage>
</organism>
<evidence type="ECO:0000256" key="8">
    <source>
        <dbReference type="ARBA" id="ARBA00022967"/>
    </source>
</evidence>
<comment type="similarity">
    <text evidence="2">Belongs to the Rieske iron-sulfur protein family.</text>
</comment>